<evidence type="ECO:0000313" key="3">
    <source>
        <dbReference type="WBParaSite" id="PSAMB.scaffold4215size15291.g23811.t1"/>
    </source>
</evidence>
<accession>A0A914WJL9</accession>
<protein>
    <submittedName>
        <fullName evidence="3">Uncharacterized protein</fullName>
    </submittedName>
</protein>
<evidence type="ECO:0000256" key="1">
    <source>
        <dbReference type="SAM" id="Phobius"/>
    </source>
</evidence>
<keyword evidence="2" id="KW-1185">Reference proteome</keyword>
<keyword evidence="1" id="KW-1133">Transmembrane helix</keyword>
<keyword evidence="1" id="KW-0812">Transmembrane</keyword>
<proteinExistence type="predicted"/>
<name>A0A914WJL9_9BILA</name>
<dbReference type="Proteomes" id="UP000887566">
    <property type="component" value="Unplaced"/>
</dbReference>
<dbReference type="WBParaSite" id="PSAMB.scaffold4215size15291.g23811.t1">
    <property type="protein sequence ID" value="PSAMB.scaffold4215size15291.g23811.t1"/>
    <property type="gene ID" value="PSAMB.scaffold4215size15291.g23811"/>
</dbReference>
<organism evidence="2 3">
    <name type="scientific">Plectus sambesii</name>
    <dbReference type="NCBI Taxonomy" id="2011161"/>
    <lineage>
        <taxon>Eukaryota</taxon>
        <taxon>Metazoa</taxon>
        <taxon>Ecdysozoa</taxon>
        <taxon>Nematoda</taxon>
        <taxon>Chromadorea</taxon>
        <taxon>Plectida</taxon>
        <taxon>Plectina</taxon>
        <taxon>Plectoidea</taxon>
        <taxon>Plectidae</taxon>
        <taxon>Plectus</taxon>
    </lineage>
</organism>
<evidence type="ECO:0000313" key="2">
    <source>
        <dbReference type="Proteomes" id="UP000887566"/>
    </source>
</evidence>
<keyword evidence="1" id="KW-0472">Membrane</keyword>
<dbReference type="AlphaFoldDB" id="A0A914WJL9"/>
<sequence>MVSAIAWVFIAIAIAILLAFIALIVYANLPTKYTLGAQAADYVYLSKAPLTKLEGWVEGGQKTTIPAAALWKDSGILLMVVRRPG</sequence>
<feature type="transmembrane region" description="Helical" evidence="1">
    <location>
        <begin position="6"/>
        <end position="29"/>
    </location>
</feature>
<reference evidence="3" key="1">
    <citation type="submission" date="2022-11" db="UniProtKB">
        <authorList>
            <consortium name="WormBaseParasite"/>
        </authorList>
    </citation>
    <scope>IDENTIFICATION</scope>
</reference>